<evidence type="ECO:0000313" key="2">
    <source>
        <dbReference type="Proteomes" id="UP000526786"/>
    </source>
</evidence>
<reference evidence="1 2" key="1">
    <citation type="journal article" date="2020" name="Appl. Environ. Microbiol.">
        <title>Genomic Characteristics of a Novel Species of Ammonia-Oxidizing Archaea from the Jiulong River Estuary.</title>
        <authorList>
            <person name="Zou D."/>
            <person name="Wan R."/>
            <person name="Han L."/>
            <person name="Xu M.N."/>
            <person name="Liu Y."/>
            <person name="Liu H."/>
            <person name="Kao S.J."/>
            <person name="Li M."/>
        </authorList>
    </citation>
    <scope>NUCLEOTIDE SEQUENCE [LARGE SCALE GENOMIC DNA]</scope>
    <source>
        <strain evidence="1">W2bin3</strain>
    </source>
</reference>
<dbReference type="EMBL" id="JACENC010000065">
    <property type="protein sequence ID" value="MBA4453615.1"/>
    <property type="molecule type" value="Genomic_DNA"/>
</dbReference>
<accession>A0AC60W1Z1</accession>
<name>A0AC60W1Z1_9ARCH</name>
<gene>
    <name evidence="1" type="ORF">H2B05_01545</name>
</gene>
<dbReference type="Proteomes" id="UP000526786">
    <property type="component" value="Unassembled WGS sequence"/>
</dbReference>
<protein>
    <submittedName>
        <fullName evidence="1">Uncharacterized protein</fullName>
    </submittedName>
</protein>
<evidence type="ECO:0000313" key="1">
    <source>
        <dbReference type="EMBL" id="MBA4453615.1"/>
    </source>
</evidence>
<sequence>MHCDDKRTLFVLKEGIEETWNALRESDFSDESLIKKLNEEIQEYFEYKSENK</sequence>
<proteinExistence type="predicted"/>
<comment type="caution">
    <text evidence="1">The sequence shown here is derived from an EMBL/GenBank/DDBJ whole genome shotgun (WGS) entry which is preliminary data.</text>
</comment>
<organism evidence="1 2">
    <name type="scientific">Candidatus Nitrosomaritimum aestuariumsis</name>
    <dbReference type="NCBI Taxonomy" id="3342354"/>
    <lineage>
        <taxon>Archaea</taxon>
        <taxon>Nitrososphaerota</taxon>
        <taxon>Nitrososphaeria</taxon>
        <taxon>Nitrosopumilales</taxon>
        <taxon>Nitrosopumilaceae</taxon>
        <taxon>Candidatus Nitrosomaritimum</taxon>
    </lineage>
</organism>